<comment type="subunit">
    <text evidence="1">Homodimer; disulfide-linked.</text>
</comment>
<dbReference type="EC" id="3.4.13.19" evidence="1"/>
<dbReference type="Proteomes" id="UP001168821">
    <property type="component" value="Unassembled WGS sequence"/>
</dbReference>
<keyword evidence="1" id="KW-0378">Hydrolase</keyword>
<comment type="catalytic activity">
    <reaction evidence="1">
        <text>an L-aminoacyl-L-amino acid + H2O = 2 an L-alpha-amino acid</text>
        <dbReference type="Rhea" id="RHEA:48940"/>
        <dbReference type="ChEBI" id="CHEBI:15377"/>
        <dbReference type="ChEBI" id="CHEBI:59869"/>
        <dbReference type="ChEBI" id="CHEBI:77460"/>
        <dbReference type="EC" id="3.4.13.19"/>
    </reaction>
</comment>
<name>A0AA38HVL7_9CUCU</name>
<sequence length="416" mass="46954">MSTYLLFLVIFASAVSVLRATRDIPGRVALDNFPLIDGHNDLAYNLYNKLHNQIYNFSFHKDLSQDSLFGSDSCKSCNTDLVRIKKGKLGAQFWSAFVDCGPHQDAIVSKSFEQVDVIKRLIDKYPQDMEFVTTADGIEDAFLRKRLASLIGLEGGHSIDNKLALLRQFYQLGARYMTLTQSCSLPWADASPVDSQPEANKVDLTNFGKKIVLEMNRLGMMVDLSHVSHNVMVQAIDTSRAPVIFSHSSAYSVFPHHRNVKDDVILKIKQNGGIIMVNFYSAFLGERHVTIKDVARHINHIVDVAGVDYVGIGSDFDGVDSFPKGLEDVSKYPDLFDLLREKNQTRWTIENLEKLAGRNLYRVFKKVEEVRDTLLHERPDESLIPDEDLARAAGSVKKYSKLLTFITVVVMYTLRV</sequence>
<dbReference type="GO" id="GO:0006508">
    <property type="term" value="P:proteolysis"/>
    <property type="evidence" value="ECO:0007669"/>
    <property type="project" value="UniProtKB-KW"/>
</dbReference>
<dbReference type="AlphaFoldDB" id="A0AA38HVL7"/>
<keyword evidence="1" id="KW-0336">GPI-anchor</keyword>
<proteinExistence type="inferred from homology"/>
<keyword evidence="1" id="KW-0325">Glycoprotein</keyword>
<organism evidence="2 3">
    <name type="scientific">Zophobas morio</name>
    <dbReference type="NCBI Taxonomy" id="2755281"/>
    <lineage>
        <taxon>Eukaryota</taxon>
        <taxon>Metazoa</taxon>
        <taxon>Ecdysozoa</taxon>
        <taxon>Arthropoda</taxon>
        <taxon>Hexapoda</taxon>
        <taxon>Insecta</taxon>
        <taxon>Pterygota</taxon>
        <taxon>Neoptera</taxon>
        <taxon>Endopterygota</taxon>
        <taxon>Coleoptera</taxon>
        <taxon>Polyphaga</taxon>
        <taxon>Cucujiformia</taxon>
        <taxon>Tenebrionidae</taxon>
        <taxon>Zophobas</taxon>
    </lineage>
</organism>
<comment type="similarity">
    <text evidence="1">Belongs to the metallo-dependent hydrolases superfamily. Peptidase M19 family.</text>
</comment>
<feature type="signal peptide" evidence="1">
    <location>
        <begin position="1"/>
        <end position="20"/>
    </location>
</feature>
<keyword evidence="1" id="KW-0449">Lipoprotein</keyword>
<dbReference type="GO" id="GO:0098552">
    <property type="term" value="C:side of membrane"/>
    <property type="evidence" value="ECO:0007669"/>
    <property type="project" value="UniProtKB-KW"/>
</dbReference>
<dbReference type="Gene3D" id="3.20.20.140">
    <property type="entry name" value="Metal-dependent hydrolases"/>
    <property type="match status" value="1"/>
</dbReference>
<dbReference type="CDD" id="cd01301">
    <property type="entry name" value="rDP_like"/>
    <property type="match status" value="1"/>
</dbReference>
<comment type="subcellular location">
    <subcellularLocation>
        <location evidence="1">Membrane</location>
        <topology evidence="1">Lipid-anchor</topology>
        <topology evidence="1">GPI-anchor</topology>
    </subcellularLocation>
</comment>
<comment type="cofactor">
    <cofactor evidence="1">
        <name>Zn(2+)</name>
        <dbReference type="ChEBI" id="CHEBI:29105"/>
    </cofactor>
</comment>
<dbReference type="GO" id="GO:0046872">
    <property type="term" value="F:metal ion binding"/>
    <property type="evidence" value="ECO:0007669"/>
    <property type="project" value="UniProtKB-UniRule"/>
</dbReference>
<dbReference type="EMBL" id="JALNTZ010000007">
    <property type="protein sequence ID" value="KAJ3644950.1"/>
    <property type="molecule type" value="Genomic_DNA"/>
</dbReference>
<dbReference type="InterPro" id="IPR032466">
    <property type="entry name" value="Metal_Hydrolase"/>
</dbReference>
<dbReference type="Pfam" id="PF01244">
    <property type="entry name" value="Peptidase_M19"/>
    <property type="match status" value="1"/>
</dbReference>
<feature type="chain" id="PRO_5041482792" description="Dipeptidase" evidence="1">
    <location>
        <begin position="21"/>
        <end position="416"/>
    </location>
</feature>
<evidence type="ECO:0000256" key="1">
    <source>
        <dbReference type="RuleBase" id="RU341113"/>
    </source>
</evidence>
<reference evidence="2" key="1">
    <citation type="journal article" date="2023" name="G3 (Bethesda)">
        <title>Whole genome assemblies of Zophobas morio and Tenebrio molitor.</title>
        <authorList>
            <person name="Kaur S."/>
            <person name="Stinson S.A."/>
            <person name="diCenzo G.C."/>
        </authorList>
    </citation>
    <scope>NUCLEOTIDE SEQUENCE</scope>
    <source>
        <strain evidence="2">QUZm001</strain>
    </source>
</reference>
<keyword evidence="1" id="KW-1015">Disulfide bond</keyword>
<evidence type="ECO:0000313" key="2">
    <source>
        <dbReference type="EMBL" id="KAJ3644950.1"/>
    </source>
</evidence>
<dbReference type="PROSITE" id="PS51365">
    <property type="entry name" value="RENAL_DIPEPTIDASE_2"/>
    <property type="match status" value="1"/>
</dbReference>
<dbReference type="PANTHER" id="PTHR10443:SF45">
    <property type="entry name" value="DIPEPTIDASE"/>
    <property type="match status" value="1"/>
</dbReference>
<dbReference type="PANTHER" id="PTHR10443">
    <property type="entry name" value="MICROSOMAL DIPEPTIDASE"/>
    <property type="match status" value="1"/>
</dbReference>
<keyword evidence="1" id="KW-0862">Zinc</keyword>
<dbReference type="SUPFAM" id="SSF51556">
    <property type="entry name" value="Metallo-dependent hydrolases"/>
    <property type="match status" value="1"/>
</dbReference>
<dbReference type="InterPro" id="IPR008257">
    <property type="entry name" value="Pept_M19"/>
</dbReference>
<keyword evidence="3" id="KW-1185">Reference proteome</keyword>
<gene>
    <name evidence="2" type="ORF">Zmor_022646</name>
</gene>
<dbReference type="GO" id="GO:0070573">
    <property type="term" value="F:metallodipeptidase activity"/>
    <property type="evidence" value="ECO:0007669"/>
    <property type="project" value="InterPro"/>
</dbReference>
<keyword evidence="1" id="KW-0224">Dipeptidase</keyword>
<keyword evidence="1" id="KW-0482">Metalloprotease</keyword>
<protein>
    <recommendedName>
        <fullName evidence="1">Dipeptidase</fullName>
        <ecNumber evidence="1">3.4.13.19</ecNumber>
    </recommendedName>
</protein>
<keyword evidence="1" id="KW-0472">Membrane</keyword>
<keyword evidence="1" id="KW-0645">Protease</keyword>
<evidence type="ECO:0000313" key="3">
    <source>
        <dbReference type="Proteomes" id="UP001168821"/>
    </source>
</evidence>
<accession>A0AA38HVL7</accession>
<keyword evidence="1" id="KW-0732">Signal</keyword>
<comment type="caution">
    <text evidence="2">The sequence shown here is derived from an EMBL/GenBank/DDBJ whole genome shotgun (WGS) entry which is preliminary data.</text>
</comment>
<keyword evidence="1" id="KW-0479">Metal-binding</keyword>